<feature type="domain" description="DUF7507" evidence="1">
    <location>
        <begin position="164"/>
        <end position="261"/>
    </location>
</feature>
<evidence type="ECO:0000313" key="3">
    <source>
        <dbReference type="EMBL" id="OJH49502.1"/>
    </source>
</evidence>
<dbReference type="Proteomes" id="UP000193969">
    <property type="component" value="Unassembled WGS sequence"/>
</dbReference>
<dbReference type="Proteomes" id="UP000185713">
    <property type="component" value="Unassembled WGS sequence"/>
</dbReference>
<dbReference type="STRING" id="523843.SAMN06264941_1042"/>
<dbReference type="EMBL" id="JWTK01000002">
    <property type="protein sequence ID" value="OJH49502.1"/>
    <property type="molecule type" value="Genomic_DNA"/>
</dbReference>
<dbReference type="Pfam" id="PF24346">
    <property type="entry name" value="DUF7507"/>
    <property type="match status" value="1"/>
</dbReference>
<dbReference type="NCBIfam" id="TIGR04143">
    <property type="entry name" value="VPxxxP_CTERM"/>
    <property type="match status" value="1"/>
</dbReference>
<reference evidence="6" key="3">
    <citation type="submission" date="2017-04" db="EMBL/GenBank/DDBJ databases">
        <authorList>
            <person name="Varghese N."/>
            <person name="Submissions S."/>
        </authorList>
    </citation>
    <scope>NUCLEOTIDE SEQUENCE [LARGE SCALE GENOMIC DNA]</scope>
    <source>
        <strain evidence="6">FDF-1</strain>
    </source>
</reference>
<dbReference type="EMBL" id="FXBN01000001">
    <property type="protein sequence ID" value="SMH35709.1"/>
    <property type="molecule type" value="Genomic_DNA"/>
</dbReference>
<dbReference type="InterPro" id="IPR055354">
    <property type="entry name" value="DUF7507"/>
</dbReference>
<evidence type="ECO:0000313" key="6">
    <source>
        <dbReference type="Proteomes" id="UP000193969"/>
    </source>
</evidence>
<reference evidence="4" key="2">
    <citation type="submission" date="2017-04" db="EMBL/GenBank/DDBJ databases">
        <authorList>
            <person name="Afonso C.L."/>
            <person name="Miller P.J."/>
            <person name="Scott M.A."/>
            <person name="Spackman E."/>
            <person name="Goraichik I."/>
            <person name="Dimitrov K.M."/>
            <person name="Suarez D.L."/>
            <person name="Swayne D.E."/>
        </authorList>
    </citation>
    <scope>NUCLEOTIDE SEQUENCE [LARGE SCALE GENOMIC DNA]</scope>
    <source>
        <strain evidence="4">FDF-1</strain>
    </source>
</reference>
<keyword evidence="6" id="KW-1185">Reference proteome</keyword>
<reference evidence="3 5" key="1">
    <citation type="submission" date="2014-12" db="EMBL/GenBank/DDBJ databases">
        <title>The genome sequence of Methanohalophilus portucalensis strain FDF1.</title>
        <authorList>
            <person name="Lai M.-C."/>
            <person name="Lai S.-J."/>
        </authorList>
    </citation>
    <scope>NUCLEOTIDE SEQUENCE [LARGE SCALE GENOMIC DNA]</scope>
    <source>
        <strain evidence="3 5">FDF-1</strain>
    </source>
</reference>
<evidence type="ECO:0000259" key="1">
    <source>
        <dbReference type="Pfam" id="PF24346"/>
    </source>
</evidence>
<accession>A0A1L9C4N9</accession>
<feature type="domain" description="VPXXXP-CTERM protein-sorting" evidence="2">
    <location>
        <begin position="278"/>
        <end position="302"/>
    </location>
</feature>
<evidence type="ECO:0000313" key="5">
    <source>
        <dbReference type="Proteomes" id="UP000185713"/>
    </source>
</evidence>
<organism evidence="3 5">
    <name type="scientific">Methanohalophilus portucalensis FDF-1</name>
    <dbReference type="NCBI Taxonomy" id="523843"/>
    <lineage>
        <taxon>Archaea</taxon>
        <taxon>Methanobacteriati</taxon>
        <taxon>Methanobacteriota</taxon>
        <taxon>Stenosarchaea group</taxon>
        <taxon>Methanomicrobia</taxon>
        <taxon>Methanosarcinales</taxon>
        <taxon>Methanosarcinaceae</taxon>
        <taxon>Methanohalophilus</taxon>
    </lineage>
</organism>
<proteinExistence type="predicted"/>
<dbReference type="Pfam" id="PF26597">
    <property type="entry name" value="VPxxxP-CTERM_ARCH"/>
    <property type="match status" value="1"/>
</dbReference>
<protein>
    <submittedName>
        <fullName evidence="3">Conserved repeat domain protein</fullName>
    </submittedName>
    <submittedName>
        <fullName evidence="4">VPXXXP-CTERM protein sorting domain-containing protein</fullName>
    </submittedName>
</protein>
<dbReference type="AlphaFoldDB" id="A0A1L9C4N9"/>
<evidence type="ECO:0000259" key="2">
    <source>
        <dbReference type="Pfam" id="PF26597"/>
    </source>
</evidence>
<dbReference type="PROSITE" id="PS51257">
    <property type="entry name" value="PROKAR_LIPOPROTEIN"/>
    <property type="match status" value="1"/>
</dbReference>
<dbReference type="OrthoDB" id="142920at2157"/>
<dbReference type="InterPro" id="IPR026428">
    <property type="entry name" value="VPxxxP_CTERM"/>
</dbReference>
<evidence type="ECO:0000313" key="4">
    <source>
        <dbReference type="EMBL" id="SMH35709.1"/>
    </source>
</evidence>
<gene>
    <name evidence="3" type="ORF">MPF_0290</name>
    <name evidence="4" type="ORF">SAMN06264941_1042</name>
</gene>
<sequence length="303" mass="32232">MKAIYKLLVFLTLCLITTVSCASANGSDSDTEPAFVGLPCPAVEVTKYVSSDNSSWEDANTAGSALLVESNQVYWKYVVENVGDEPLVDVEVTDDQLDPGLICTIGDLGVGEEATCYADDYVPEDCPYVDGEVYRNNGTVNGVGLVTGIVVTDSDPSCYFGADPSVDIEKSTNGKDADEAPGPYIRLNYEVVWEFNVTNTGNVNLTDIEVTDDKLGLIGTIELLQPGESCVLTESGTASLGQYENNATAVGVAPIGPNVTDSDMSHYFGHDSQPNFEVPTANPLLIIGMLGLAGVMGLRREQE</sequence>
<dbReference type="RefSeq" id="WP_072358372.1">
    <property type="nucleotide sequence ID" value="NZ_FXBN01000001.1"/>
</dbReference>
<name>A0A1L9C4N9_9EURY</name>